<keyword evidence="13 15" id="KW-0456">Lyase</keyword>
<feature type="domain" description="3-octaprenyl-4-hydroxybenzoate carboxy-lyase-like Rift-related" evidence="16">
    <location>
        <begin position="123"/>
        <end position="322"/>
    </location>
</feature>
<comment type="catalytic activity">
    <reaction evidence="15">
        <text>a 4-hydroxy-3-(all-trans-polyprenyl)benzoate + H(+) = a 2-(all-trans-polyprenyl)phenol + CO2</text>
        <dbReference type="Rhea" id="RHEA:41680"/>
        <dbReference type="Rhea" id="RHEA-COMP:9514"/>
        <dbReference type="Rhea" id="RHEA-COMP:9516"/>
        <dbReference type="ChEBI" id="CHEBI:1269"/>
        <dbReference type="ChEBI" id="CHEBI:15378"/>
        <dbReference type="ChEBI" id="CHEBI:16526"/>
        <dbReference type="ChEBI" id="CHEBI:78396"/>
        <dbReference type="EC" id="4.1.1.98"/>
    </reaction>
</comment>
<evidence type="ECO:0000256" key="14">
    <source>
        <dbReference type="ARBA" id="ARBA00030393"/>
    </source>
</evidence>
<comment type="subunit">
    <text evidence="3 15">Homohexamer.</text>
</comment>
<dbReference type="AlphaFoldDB" id="A0A7W5C017"/>
<dbReference type="RefSeq" id="WP_183388653.1">
    <property type="nucleotide sequence ID" value="NZ_JACHXM010000019.1"/>
</dbReference>
<evidence type="ECO:0000256" key="5">
    <source>
        <dbReference type="ARBA" id="ARBA00022475"/>
    </source>
</evidence>
<comment type="cofactor">
    <cofactor evidence="15">
        <name>Mn(2+)</name>
        <dbReference type="ChEBI" id="CHEBI:29035"/>
    </cofactor>
</comment>
<dbReference type="PANTHER" id="PTHR30108">
    <property type="entry name" value="3-OCTAPRENYL-4-HYDROXYBENZOATE CARBOXY-LYASE-RELATED"/>
    <property type="match status" value="1"/>
</dbReference>
<evidence type="ECO:0000256" key="1">
    <source>
        <dbReference type="ARBA" id="ARBA00004749"/>
    </source>
</evidence>
<comment type="subcellular location">
    <subcellularLocation>
        <location evidence="15">Cell membrane</location>
        <topology evidence="15">Peripheral membrane protein</topology>
    </subcellularLocation>
</comment>
<evidence type="ECO:0000256" key="13">
    <source>
        <dbReference type="ARBA" id="ARBA00023239"/>
    </source>
</evidence>
<evidence type="ECO:0000256" key="2">
    <source>
        <dbReference type="ARBA" id="ARBA00010021"/>
    </source>
</evidence>
<evidence type="ECO:0000313" key="19">
    <source>
        <dbReference type="EMBL" id="MBB3142274.1"/>
    </source>
</evidence>
<evidence type="ECO:0000256" key="9">
    <source>
        <dbReference type="ARBA" id="ARBA00022723"/>
    </source>
</evidence>
<dbReference type="InterPro" id="IPR023677">
    <property type="entry name" value="UbiD_bacteria"/>
</dbReference>
<dbReference type="Pfam" id="PF20695">
    <property type="entry name" value="UbiD_N"/>
    <property type="match status" value="1"/>
</dbReference>
<dbReference type="Pfam" id="PF20696">
    <property type="entry name" value="UbiD_C"/>
    <property type="match status" value="1"/>
</dbReference>
<organism evidence="19 20">
    <name type="scientific">Halomonas organivorans</name>
    <dbReference type="NCBI Taxonomy" id="257772"/>
    <lineage>
        <taxon>Bacteria</taxon>
        <taxon>Pseudomonadati</taxon>
        <taxon>Pseudomonadota</taxon>
        <taxon>Gammaproteobacteria</taxon>
        <taxon>Oceanospirillales</taxon>
        <taxon>Halomonadaceae</taxon>
        <taxon>Halomonas</taxon>
    </lineage>
</organism>
<dbReference type="PANTHER" id="PTHR30108:SF17">
    <property type="entry name" value="FERULIC ACID DECARBOXYLASE 1"/>
    <property type="match status" value="1"/>
</dbReference>
<proteinExistence type="inferred from homology"/>
<evidence type="ECO:0000256" key="4">
    <source>
        <dbReference type="ARBA" id="ARBA00018597"/>
    </source>
</evidence>
<keyword evidence="12 15" id="KW-0464">Manganese</keyword>
<keyword evidence="20" id="KW-1185">Reference proteome</keyword>
<dbReference type="HAMAP" id="MF_01636">
    <property type="entry name" value="UbiD"/>
    <property type="match status" value="1"/>
</dbReference>
<dbReference type="GO" id="GO:0008694">
    <property type="term" value="F:4-hydroxy-3-polyprenylbenzoate decarboxylase activity"/>
    <property type="evidence" value="ECO:0007669"/>
    <property type="project" value="UniProtKB-UniRule"/>
</dbReference>
<dbReference type="Gene3D" id="3.40.1670.10">
    <property type="entry name" value="UbiD C-terminal domain-like"/>
    <property type="match status" value="1"/>
</dbReference>
<keyword evidence="7 15" id="KW-0288">FMN</keyword>
<dbReference type="Pfam" id="PF01977">
    <property type="entry name" value="UbiD"/>
    <property type="match status" value="1"/>
</dbReference>
<gene>
    <name evidence="15" type="primary">ubiD</name>
    <name evidence="19" type="ORF">FHR96_003162</name>
</gene>
<dbReference type="InterPro" id="IPR049381">
    <property type="entry name" value="UbiD-like_C"/>
</dbReference>
<dbReference type="NCBIfam" id="NF008175">
    <property type="entry name" value="PRK10922.1"/>
    <property type="match status" value="1"/>
</dbReference>
<feature type="binding site" evidence="15">
    <location>
        <begin position="194"/>
        <end position="195"/>
    </location>
    <ligand>
        <name>prenylated FMN</name>
        <dbReference type="ChEBI" id="CHEBI:87746"/>
    </ligand>
</feature>
<dbReference type="FunFam" id="1.20.5.570:FF:000001">
    <property type="entry name" value="3-octaprenyl-4-hydroxybenzoate carboxy-lyase"/>
    <property type="match status" value="1"/>
</dbReference>
<evidence type="ECO:0000259" key="18">
    <source>
        <dbReference type="Pfam" id="PF20696"/>
    </source>
</evidence>
<comment type="pathway">
    <text evidence="1 15">Cofactor biosynthesis; ubiquinone biosynthesis.</text>
</comment>
<feature type="domain" description="3-octaprenyl-4-hydroxybenzoate carboxy-lyase-like N-terminal" evidence="17">
    <location>
        <begin position="10"/>
        <end position="89"/>
    </location>
</feature>
<feature type="domain" description="3-octaprenyl-4-hydroxybenzoate carboxy-lyase-like C-terminal" evidence="18">
    <location>
        <begin position="328"/>
        <end position="452"/>
    </location>
</feature>
<dbReference type="GO" id="GO:0046872">
    <property type="term" value="F:metal ion binding"/>
    <property type="evidence" value="ECO:0007669"/>
    <property type="project" value="UniProtKB-KW"/>
</dbReference>
<keyword evidence="10 15" id="KW-0210">Decarboxylase</keyword>
<dbReference type="NCBIfam" id="TIGR00148">
    <property type="entry name" value="UbiD family decarboxylase"/>
    <property type="match status" value="1"/>
</dbReference>
<dbReference type="Proteomes" id="UP000525987">
    <property type="component" value="Unassembled WGS sequence"/>
</dbReference>
<dbReference type="GO" id="GO:0005829">
    <property type="term" value="C:cytosol"/>
    <property type="evidence" value="ECO:0007669"/>
    <property type="project" value="TreeGrafter"/>
</dbReference>
<evidence type="ECO:0000256" key="12">
    <source>
        <dbReference type="ARBA" id="ARBA00023211"/>
    </source>
</evidence>
<evidence type="ECO:0000259" key="17">
    <source>
        <dbReference type="Pfam" id="PF20695"/>
    </source>
</evidence>
<feature type="binding site" evidence="15">
    <location>
        <position position="172"/>
    </location>
    <ligand>
        <name>Mn(2+)</name>
        <dbReference type="ChEBI" id="CHEBI:29035"/>
    </ligand>
</feature>
<dbReference type="GO" id="GO:0006744">
    <property type="term" value="P:ubiquinone biosynthetic process"/>
    <property type="evidence" value="ECO:0007669"/>
    <property type="project" value="UniProtKB-UniRule"/>
</dbReference>
<dbReference type="Gene3D" id="1.20.5.570">
    <property type="entry name" value="Single helix bin"/>
    <property type="match status" value="1"/>
</dbReference>
<keyword evidence="6 15" id="KW-0285">Flavoprotein</keyword>
<evidence type="ECO:0000256" key="7">
    <source>
        <dbReference type="ARBA" id="ARBA00022643"/>
    </source>
</evidence>
<keyword evidence="5 15" id="KW-1003">Cell membrane</keyword>
<feature type="binding site" evidence="15">
    <location>
        <begin position="189"/>
        <end position="191"/>
    </location>
    <ligand>
        <name>prenylated FMN</name>
        <dbReference type="ChEBI" id="CHEBI:87746"/>
    </ligand>
</feature>
<comment type="function">
    <text evidence="15">Catalyzes the decarboxylation of 3-octaprenyl-4-hydroxy benzoate to 2-octaprenylphenol, an intermediate step in ubiquinone biosynthesis.</text>
</comment>
<protein>
    <recommendedName>
        <fullName evidence="4 15">3-octaprenyl-4-hydroxybenzoate carboxy-lyase</fullName>
        <ecNumber evidence="15">4.1.1.98</ecNumber>
    </recommendedName>
    <alternativeName>
        <fullName evidence="14 15">Polyprenyl p-hydroxybenzoate decarboxylase</fullName>
    </alternativeName>
</protein>
<dbReference type="InterPro" id="IPR049383">
    <property type="entry name" value="UbiD-like_N"/>
</dbReference>
<keyword evidence="9 15" id="KW-0479">Metal-binding</keyword>
<dbReference type="EMBL" id="JACHXM010000019">
    <property type="protein sequence ID" value="MBB3142274.1"/>
    <property type="molecule type" value="Genomic_DNA"/>
</dbReference>
<dbReference type="InterPro" id="IPR048304">
    <property type="entry name" value="UbiD_Rift_dom"/>
</dbReference>
<dbReference type="GO" id="GO:0005886">
    <property type="term" value="C:plasma membrane"/>
    <property type="evidence" value="ECO:0007669"/>
    <property type="project" value="UniProtKB-SubCell"/>
</dbReference>
<dbReference type="EC" id="4.1.1.98" evidence="15"/>
<keyword evidence="8 15" id="KW-0831">Ubiquinone biosynthesis</keyword>
<dbReference type="SUPFAM" id="SSF143968">
    <property type="entry name" value="UbiD C-terminal domain-like"/>
    <property type="match status" value="1"/>
</dbReference>
<feature type="binding site" evidence="15">
    <location>
        <position position="238"/>
    </location>
    <ligand>
        <name>Mn(2+)</name>
        <dbReference type="ChEBI" id="CHEBI:29035"/>
    </ligand>
</feature>
<feature type="binding site" evidence="15">
    <location>
        <begin position="175"/>
        <end position="177"/>
    </location>
    <ligand>
        <name>prenylated FMN</name>
        <dbReference type="ChEBI" id="CHEBI:87746"/>
    </ligand>
</feature>
<reference evidence="19 20" key="1">
    <citation type="submission" date="2020-08" db="EMBL/GenBank/DDBJ databases">
        <title>Genomic Encyclopedia of Type Strains, Phase III (KMG-III): the genomes of soil and plant-associated and newly described type strains.</title>
        <authorList>
            <person name="Whitman W."/>
        </authorList>
    </citation>
    <scope>NUCLEOTIDE SEQUENCE [LARGE SCALE GENOMIC DNA]</scope>
    <source>
        <strain evidence="19 20">CECT 5995</strain>
    </source>
</reference>
<comment type="caution">
    <text evidence="19">The sequence shown here is derived from an EMBL/GenBank/DDBJ whole genome shotgun (WGS) entry which is preliminary data.</text>
</comment>
<keyword evidence="11 15" id="KW-0472">Membrane</keyword>
<sequence>MKYKDLREFIAALEAQGELKRVTAEVDPYLEITEICDRTLQAGGPALLFENVKGHDMPLLGNLFGTPKRVAMGMGQDSVSALREVGELLAFLKEPEPPKGFRDALDKLPVYKQVMSMGPKRLKRAPVQEVVLEGDDVDLDRLPIQHCWPGDAAPLVTWPLVVTRGPHKKRQNLGIYRQQKLSRNRLIMRWLSHRGGALDFQEWSQAHPGEPFPVAVALGADPATILGAVTPVPDSLAEYAFAGLLRGSRTELVRCGHADLEVPASAEIILEGFLYPDDTAPEGPYGDHTGYYNEVETFPVFTVTRMTMRRDAIYHSTYTGRPPDEPAILGLALNEVFVPILRRQFPEIVDFYLPPEGCSYRMAVVTMKKQYPGHAKRVMMGVWSFLRQFMYTKFVVVLDDDVDARRWEDVIWAITTRMDPARDTVMVENTPIDYLDFASPVAGLGSKMGLDATDKWPGETDREWGTPIVMDAAVKDRVSERWAELGIDTPDIDKRHS</sequence>
<evidence type="ECO:0000259" key="16">
    <source>
        <dbReference type="Pfam" id="PF01977"/>
    </source>
</evidence>
<evidence type="ECO:0000256" key="8">
    <source>
        <dbReference type="ARBA" id="ARBA00022688"/>
    </source>
</evidence>
<accession>A0A7W5C017</accession>
<evidence type="ECO:0000313" key="20">
    <source>
        <dbReference type="Proteomes" id="UP000525987"/>
    </source>
</evidence>
<feature type="active site" description="Proton donor" evidence="15">
    <location>
        <position position="287"/>
    </location>
</feature>
<evidence type="ECO:0000256" key="11">
    <source>
        <dbReference type="ARBA" id="ARBA00023136"/>
    </source>
</evidence>
<evidence type="ECO:0000256" key="15">
    <source>
        <dbReference type="HAMAP-Rule" id="MF_01636"/>
    </source>
</evidence>
<comment type="similarity">
    <text evidence="2 15">Belongs to the UbiD family.</text>
</comment>
<comment type="cofactor">
    <cofactor evidence="15">
        <name>prenylated FMN</name>
        <dbReference type="ChEBI" id="CHEBI:87746"/>
    </cofactor>
    <text evidence="15">Binds 1 prenylated FMN per subunit.</text>
</comment>
<name>A0A7W5C017_9GAMM</name>
<dbReference type="UniPathway" id="UPA00232"/>
<dbReference type="FunFam" id="3.40.1670.10:FF:000001">
    <property type="entry name" value="3-octaprenyl-4-hydroxybenzoate carboxy-lyase"/>
    <property type="match status" value="1"/>
</dbReference>
<evidence type="ECO:0000256" key="10">
    <source>
        <dbReference type="ARBA" id="ARBA00022793"/>
    </source>
</evidence>
<evidence type="ECO:0000256" key="3">
    <source>
        <dbReference type="ARBA" id="ARBA00011643"/>
    </source>
</evidence>
<dbReference type="SUPFAM" id="SSF50475">
    <property type="entry name" value="FMN-binding split barrel"/>
    <property type="match status" value="1"/>
</dbReference>
<evidence type="ECO:0000256" key="6">
    <source>
        <dbReference type="ARBA" id="ARBA00022630"/>
    </source>
</evidence>
<dbReference type="InterPro" id="IPR002830">
    <property type="entry name" value="UbiD"/>
</dbReference>